<protein>
    <submittedName>
        <fullName evidence="2">Uncharacterized protein</fullName>
    </submittedName>
</protein>
<sequence>MHPNIPISLAMARELLERLGLMVVAVICPEMIITAAWSQRRQALQLLKDIDLTGEAYPLSQTQTPSPWALEQAMFAVMGGFVVDRRFQPTLTGKEVVLRRQVTAEDVSFLARTGLLPNLSVQDVQERSNADFFAKEIVLIQILWFAIQVFGRLDEHLPVTLLETHTIIHVGCAFVMYAIWLRKAYDLKLSIVLTGEHTDCVLALLPFYEVCSTIQKADWQRYQTSRMEYWQGRAIQAARGFTGHSAPPRPPASRALAVLIEDFSKGHEDNVDQDYNRKILYQLASEARRGVLKPLRHSAENFAIRNVWGGWSADVGHDFSLDKGLHVAFSVLYRGAHLAAWSSPFPTTMERVLWRISALALTTAPVWGLLWVGWWQLAR</sequence>
<dbReference type="EMBL" id="KV878354">
    <property type="protein sequence ID" value="OJJ43146.1"/>
    <property type="molecule type" value="Genomic_DNA"/>
</dbReference>
<feature type="transmembrane region" description="Helical" evidence="1">
    <location>
        <begin position="20"/>
        <end position="38"/>
    </location>
</feature>
<dbReference type="GeneID" id="34613953"/>
<dbReference type="Proteomes" id="UP000184188">
    <property type="component" value="Unassembled WGS sequence"/>
</dbReference>
<evidence type="ECO:0000313" key="2">
    <source>
        <dbReference type="EMBL" id="OJJ43146.1"/>
    </source>
</evidence>
<dbReference type="VEuPathDB" id="FungiDB:ASPZODRAFT_19837"/>
<evidence type="ECO:0000256" key="1">
    <source>
        <dbReference type="SAM" id="Phobius"/>
    </source>
</evidence>
<dbReference type="RefSeq" id="XP_022577656.1">
    <property type="nucleotide sequence ID" value="XM_022727489.1"/>
</dbReference>
<feature type="transmembrane region" description="Helical" evidence="1">
    <location>
        <begin position="157"/>
        <end position="180"/>
    </location>
</feature>
<organism evidence="2 3">
    <name type="scientific">Penicilliopsis zonata CBS 506.65</name>
    <dbReference type="NCBI Taxonomy" id="1073090"/>
    <lineage>
        <taxon>Eukaryota</taxon>
        <taxon>Fungi</taxon>
        <taxon>Dikarya</taxon>
        <taxon>Ascomycota</taxon>
        <taxon>Pezizomycotina</taxon>
        <taxon>Eurotiomycetes</taxon>
        <taxon>Eurotiomycetidae</taxon>
        <taxon>Eurotiales</taxon>
        <taxon>Aspergillaceae</taxon>
        <taxon>Penicilliopsis</taxon>
    </lineage>
</organism>
<accession>A0A1L9S7L7</accession>
<feature type="transmembrane region" description="Helical" evidence="1">
    <location>
        <begin position="352"/>
        <end position="374"/>
    </location>
</feature>
<dbReference type="OrthoDB" id="3061561at2759"/>
<keyword evidence="1" id="KW-0472">Membrane</keyword>
<dbReference type="PANTHER" id="PTHR35043">
    <property type="entry name" value="TRANSCRIPTION FACTOR DOMAIN-CONTAINING PROTEIN"/>
    <property type="match status" value="1"/>
</dbReference>
<feature type="transmembrane region" description="Helical" evidence="1">
    <location>
        <begin position="132"/>
        <end position="151"/>
    </location>
</feature>
<evidence type="ECO:0000313" key="3">
    <source>
        <dbReference type="Proteomes" id="UP000184188"/>
    </source>
</evidence>
<keyword evidence="1" id="KW-0812">Transmembrane</keyword>
<dbReference type="PANTHER" id="PTHR35043:SF7">
    <property type="entry name" value="TRANSCRIPTION FACTOR DOMAIN-CONTAINING PROTEIN"/>
    <property type="match status" value="1"/>
</dbReference>
<gene>
    <name evidence="2" type="ORF">ASPZODRAFT_19837</name>
</gene>
<keyword evidence="1" id="KW-1133">Transmembrane helix</keyword>
<reference evidence="3" key="1">
    <citation type="journal article" date="2017" name="Genome Biol.">
        <title>Comparative genomics reveals high biological diversity and specific adaptations in the industrially and medically important fungal genus Aspergillus.</title>
        <authorList>
            <person name="de Vries R.P."/>
            <person name="Riley R."/>
            <person name="Wiebenga A."/>
            <person name="Aguilar-Osorio G."/>
            <person name="Amillis S."/>
            <person name="Uchima C.A."/>
            <person name="Anderluh G."/>
            <person name="Asadollahi M."/>
            <person name="Askin M."/>
            <person name="Barry K."/>
            <person name="Battaglia E."/>
            <person name="Bayram O."/>
            <person name="Benocci T."/>
            <person name="Braus-Stromeyer S.A."/>
            <person name="Caldana C."/>
            <person name="Canovas D."/>
            <person name="Cerqueira G.C."/>
            <person name="Chen F."/>
            <person name="Chen W."/>
            <person name="Choi C."/>
            <person name="Clum A."/>
            <person name="Dos Santos R.A."/>
            <person name="Damasio A.R."/>
            <person name="Diallinas G."/>
            <person name="Emri T."/>
            <person name="Fekete E."/>
            <person name="Flipphi M."/>
            <person name="Freyberg S."/>
            <person name="Gallo A."/>
            <person name="Gournas C."/>
            <person name="Habgood R."/>
            <person name="Hainaut M."/>
            <person name="Harispe M.L."/>
            <person name="Henrissat B."/>
            <person name="Hilden K.S."/>
            <person name="Hope R."/>
            <person name="Hossain A."/>
            <person name="Karabika E."/>
            <person name="Karaffa L."/>
            <person name="Karanyi Z."/>
            <person name="Krasevec N."/>
            <person name="Kuo A."/>
            <person name="Kusch H."/>
            <person name="LaButti K."/>
            <person name="Lagendijk E.L."/>
            <person name="Lapidus A."/>
            <person name="Levasseur A."/>
            <person name="Lindquist E."/>
            <person name="Lipzen A."/>
            <person name="Logrieco A.F."/>
            <person name="MacCabe A."/>
            <person name="Maekelae M.R."/>
            <person name="Malavazi I."/>
            <person name="Melin P."/>
            <person name="Meyer V."/>
            <person name="Mielnichuk N."/>
            <person name="Miskei M."/>
            <person name="Molnar A.P."/>
            <person name="Mule G."/>
            <person name="Ngan C.Y."/>
            <person name="Orejas M."/>
            <person name="Orosz E."/>
            <person name="Ouedraogo J.P."/>
            <person name="Overkamp K.M."/>
            <person name="Park H.-S."/>
            <person name="Perrone G."/>
            <person name="Piumi F."/>
            <person name="Punt P.J."/>
            <person name="Ram A.F."/>
            <person name="Ramon A."/>
            <person name="Rauscher S."/>
            <person name="Record E."/>
            <person name="Riano-Pachon D.M."/>
            <person name="Robert V."/>
            <person name="Roehrig J."/>
            <person name="Ruller R."/>
            <person name="Salamov A."/>
            <person name="Salih N.S."/>
            <person name="Samson R.A."/>
            <person name="Sandor E."/>
            <person name="Sanguinetti M."/>
            <person name="Schuetze T."/>
            <person name="Sepcic K."/>
            <person name="Shelest E."/>
            <person name="Sherlock G."/>
            <person name="Sophianopoulou V."/>
            <person name="Squina F.M."/>
            <person name="Sun H."/>
            <person name="Susca A."/>
            <person name="Todd R.B."/>
            <person name="Tsang A."/>
            <person name="Unkles S.E."/>
            <person name="van de Wiele N."/>
            <person name="van Rossen-Uffink D."/>
            <person name="Oliveira J.V."/>
            <person name="Vesth T.C."/>
            <person name="Visser J."/>
            <person name="Yu J.-H."/>
            <person name="Zhou M."/>
            <person name="Andersen M.R."/>
            <person name="Archer D.B."/>
            <person name="Baker S.E."/>
            <person name="Benoit I."/>
            <person name="Brakhage A.A."/>
            <person name="Braus G.H."/>
            <person name="Fischer R."/>
            <person name="Frisvad J.C."/>
            <person name="Goldman G.H."/>
            <person name="Houbraken J."/>
            <person name="Oakley B."/>
            <person name="Pocsi I."/>
            <person name="Scazzocchio C."/>
            <person name="Seiboth B."/>
            <person name="vanKuyk P.A."/>
            <person name="Wortman J."/>
            <person name="Dyer P.S."/>
            <person name="Grigoriev I.V."/>
        </authorList>
    </citation>
    <scope>NUCLEOTIDE SEQUENCE [LARGE SCALE GENOMIC DNA]</scope>
    <source>
        <strain evidence="3">CBS 506.65</strain>
    </source>
</reference>
<keyword evidence="3" id="KW-1185">Reference proteome</keyword>
<proteinExistence type="predicted"/>
<dbReference type="AlphaFoldDB" id="A0A1L9S7L7"/>
<name>A0A1L9S7L7_9EURO</name>